<dbReference type="InterPro" id="IPR050469">
    <property type="entry name" value="Diguanylate_Cyclase"/>
</dbReference>
<keyword evidence="5" id="KW-0472">Membrane</keyword>
<dbReference type="RefSeq" id="WP_192031381.1">
    <property type="nucleotide sequence ID" value="NZ_JACYTR010000074.1"/>
</dbReference>
<dbReference type="SMART" id="SM00267">
    <property type="entry name" value="GGDEF"/>
    <property type="match status" value="1"/>
</dbReference>
<evidence type="ECO:0000256" key="3">
    <source>
        <dbReference type="ARBA" id="ARBA00034247"/>
    </source>
</evidence>
<dbReference type="Gene3D" id="3.30.70.270">
    <property type="match status" value="1"/>
</dbReference>
<comment type="catalytic activity">
    <reaction evidence="3">
        <text>2 GTP = 3',3'-c-di-GMP + 2 diphosphate</text>
        <dbReference type="Rhea" id="RHEA:24898"/>
        <dbReference type="ChEBI" id="CHEBI:33019"/>
        <dbReference type="ChEBI" id="CHEBI:37565"/>
        <dbReference type="ChEBI" id="CHEBI:58805"/>
        <dbReference type="EC" id="2.7.7.65"/>
    </reaction>
</comment>
<organism evidence="7 8">
    <name type="scientific">Pseudomarimonas arenosa</name>
    <dbReference type="NCBI Taxonomy" id="2774145"/>
    <lineage>
        <taxon>Bacteria</taxon>
        <taxon>Pseudomonadati</taxon>
        <taxon>Pseudomonadota</taxon>
        <taxon>Gammaproteobacteria</taxon>
        <taxon>Lysobacterales</taxon>
        <taxon>Lysobacteraceae</taxon>
        <taxon>Pseudomarimonas</taxon>
    </lineage>
</organism>
<dbReference type="Gene3D" id="2.60.40.10">
    <property type="entry name" value="Immunoglobulins"/>
    <property type="match status" value="1"/>
</dbReference>
<dbReference type="AlphaFoldDB" id="A0AAW3ZQZ5"/>
<keyword evidence="5" id="KW-0812">Transmembrane</keyword>
<evidence type="ECO:0000313" key="7">
    <source>
        <dbReference type="EMBL" id="MBD8527960.1"/>
    </source>
</evidence>
<comment type="cofactor">
    <cofactor evidence="1">
        <name>Mg(2+)</name>
        <dbReference type="ChEBI" id="CHEBI:18420"/>
    </cofactor>
</comment>
<gene>
    <name evidence="7" type="ORF">IFO71_19610</name>
</gene>
<dbReference type="PANTHER" id="PTHR45138">
    <property type="entry name" value="REGULATORY COMPONENTS OF SENSORY TRANSDUCTION SYSTEM"/>
    <property type="match status" value="1"/>
</dbReference>
<dbReference type="GO" id="GO:0052621">
    <property type="term" value="F:diguanylate cyclase activity"/>
    <property type="evidence" value="ECO:0007669"/>
    <property type="project" value="UniProtKB-EC"/>
</dbReference>
<name>A0AAW3ZQZ5_9GAMM</name>
<dbReference type="InterPro" id="IPR013783">
    <property type="entry name" value="Ig-like_fold"/>
</dbReference>
<dbReference type="Gene3D" id="2.130.10.10">
    <property type="entry name" value="YVTN repeat-like/Quinoprotein amine dehydrogenase"/>
    <property type="match status" value="1"/>
</dbReference>
<dbReference type="InterPro" id="IPR015943">
    <property type="entry name" value="WD40/YVTN_repeat-like_dom_sf"/>
</dbReference>
<proteinExistence type="predicted"/>
<evidence type="ECO:0000256" key="4">
    <source>
        <dbReference type="SAM" id="Coils"/>
    </source>
</evidence>
<keyword evidence="8" id="KW-1185">Reference proteome</keyword>
<dbReference type="NCBIfam" id="TIGR00254">
    <property type="entry name" value="GGDEF"/>
    <property type="match status" value="1"/>
</dbReference>
<feature type="transmembrane region" description="Helical" evidence="5">
    <location>
        <begin position="740"/>
        <end position="762"/>
    </location>
</feature>
<dbReference type="InterPro" id="IPR000160">
    <property type="entry name" value="GGDEF_dom"/>
</dbReference>
<evidence type="ECO:0000256" key="1">
    <source>
        <dbReference type="ARBA" id="ARBA00001946"/>
    </source>
</evidence>
<evidence type="ECO:0000313" key="8">
    <source>
        <dbReference type="Proteomes" id="UP000613768"/>
    </source>
</evidence>
<dbReference type="GO" id="GO:1902201">
    <property type="term" value="P:negative regulation of bacterial-type flagellum-dependent cell motility"/>
    <property type="evidence" value="ECO:0007669"/>
    <property type="project" value="TreeGrafter"/>
</dbReference>
<keyword evidence="4" id="KW-0175">Coiled coil</keyword>
<dbReference type="Pfam" id="PF00990">
    <property type="entry name" value="GGDEF"/>
    <property type="match status" value="1"/>
</dbReference>
<evidence type="ECO:0000256" key="5">
    <source>
        <dbReference type="SAM" id="Phobius"/>
    </source>
</evidence>
<feature type="coiled-coil region" evidence="4">
    <location>
        <begin position="762"/>
        <end position="796"/>
    </location>
</feature>
<dbReference type="SUPFAM" id="SSF55073">
    <property type="entry name" value="Nucleotide cyclase"/>
    <property type="match status" value="1"/>
</dbReference>
<dbReference type="FunFam" id="3.30.70.270:FF:000001">
    <property type="entry name" value="Diguanylate cyclase domain protein"/>
    <property type="match status" value="1"/>
</dbReference>
<dbReference type="PROSITE" id="PS50887">
    <property type="entry name" value="GGDEF"/>
    <property type="match status" value="1"/>
</dbReference>
<dbReference type="GO" id="GO:0005886">
    <property type="term" value="C:plasma membrane"/>
    <property type="evidence" value="ECO:0007669"/>
    <property type="project" value="TreeGrafter"/>
</dbReference>
<comment type="caution">
    <text evidence="7">The sequence shown here is derived from an EMBL/GenBank/DDBJ whole genome shotgun (WGS) entry which is preliminary data.</text>
</comment>
<sequence length="952" mass="104917">MKMQWLGALVLALLLNPAAVISAVPIQGQPLLQRFTANDYGGDPANYGVLGLPNGILLCANSRGVLVFDGLRWELIELPGLSPARALFLGDDGVVYVGGYDLFGRLRIDETGLYRFEDLTAEFGLGREDAIFGVIWEVAGTSEGVLFRSDEHLYFLGYQGQREVWPADPQARRLFVIRDRIYSRVHGKGYARIERGVPMLEPGGSFLAERPLAAALPWNQGTLLITDDGFFRSEAEGIARVSGADHAVLSRYQSNAAIRLRDGSLMIASTTGELIHLNAELQLLAVHQVGPYSILSMEDDREGGLWVSTEGDLLRVKAPSPWSLFGAQNGLIGSPRATAFHQDRLWVATSAGVYASQPEGAVLQFKLEVATSLEASGLYADAHGLLIGDRAGALFRHPDGRVERLVETDSLFAFKPSERHPNLLYAFADSEVLLLQKHKPAWQLLARWPLGAVSTSDVLELDDQTLLLDNYRGDLQRWRFDPVSGELLQRGSIGAAEGLQVDPNFGSVMQPLGRRLFVVSGMRVFELIDGRATEYLGEPFSRAERPFEMGLAETELGDFAFTPNLLLRRLPGTQDWQPMQLGAGGVRGISSMRIDADGILRAINWSGVLQYDGRISEPAMAPLKVELAGFELRSSEGDSQRLPLSSGQALQLAGSDALSFDYVMPTMDPGVEARFRIDGYLNSWSDWVTPTRPGLTLRNPGPGSYTLRVEGRTRLGRVAQPLEFQFRVLPAWWQTSSARIALVFAVVLVLLAVAHLFVRFRYRQYLAANRRLEQRIAERTAELEAANAKLAELATEDSLTGVANRRALEQALKREWDRCADQRQPLAVIMVDVDYFKQFNDRHGHLEGDKELVRVARELAGRVRPPRELLARFGGEEFAVVLPNTDLNEALHRAESMRAAFDGSSSPNTVSVGVAAEVPRAGRDPLQLVRDADDALYTAKRAGRNRVMAAAA</sequence>
<evidence type="ECO:0000259" key="6">
    <source>
        <dbReference type="PROSITE" id="PS50887"/>
    </source>
</evidence>
<dbReference type="InterPro" id="IPR043128">
    <property type="entry name" value="Rev_trsase/Diguanyl_cyclase"/>
</dbReference>
<dbReference type="EC" id="2.7.7.65" evidence="2"/>
<feature type="domain" description="GGDEF" evidence="6">
    <location>
        <begin position="824"/>
        <end position="952"/>
    </location>
</feature>
<reference evidence="7 8" key="1">
    <citation type="submission" date="2020-09" db="EMBL/GenBank/DDBJ databases">
        <title>Pseudoxanthomonas sp. CAU 1598 isolated from sand of Yaerae Beach.</title>
        <authorList>
            <person name="Kim W."/>
        </authorList>
    </citation>
    <scope>NUCLEOTIDE SEQUENCE [LARGE SCALE GENOMIC DNA]</scope>
    <source>
        <strain evidence="7 8">CAU 1598</strain>
    </source>
</reference>
<keyword evidence="5" id="KW-1133">Transmembrane helix</keyword>
<dbReference type="GO" id="GO:0043709">
    <property type="term" value="P:cell adhesion involved in single-species biofilm formation"/>
    <property type="evidence" value="ECO:0007669"/>
    <property type="project" value="TreeGrafter"/>
</dbReference>
<accession>A0AAW3ZQZ5</accession>
<evidence type="ECO:0000256" key="2">
    <source>
        <dbReference type="ARBA" id="ARBA00012528"/>
    </source>
</evidence>
<dbReference type="PANTHER" id="PTHR45138:SF9">
    <property type="entry name" value="DIGUANYLATE CYCLASE DGCM-RELATED"/>
    <property type="match status" value="1"/>
</dbReference>
<dbReference type="InterPro" id="IPR029787">
    <property type="entry name" value="Nucleotide_cyclase"/>
</dbReference>
<dbReference type="EMBL" id="JACYTR010000074">
    <property type="protein sequence ID" value="MBD8527960.1"/>
    <property type="molecule type" value="Genomic_DNA"/>
</dbReference>
<dbReference type="CDD" id="cd01949">
    <property type="entry name" value="GGDEF"/>
    <property type="match status" value="1"/>
</dbReference>
<protein>
    <recommendedName>
        <fullName evidence="2">diguanylate cyclase</fullName>
        <ecNumber evidence="2">2.7.7.65</ecNumber>
    </recommendedName>
</protein>
<dbReference type="Proteomes" id="UP000613768">
    <property type="component" value="Unassembled WGS sequence"/>
</dbReference>
<dbReference type="SUPFAM" id="SSF63829">
    <property type="entry name" value="Calcium-dependent phosphotriesterase"/>
    <property type="match status" value="1"/>
</dbReference>